<dbReference type="PANTHER" id="PTHR30536">
    <property type="entry name" value="ALTRONATE/GALACTARATE DEHYDRATASE"/>
    <property type="match status" value="1"/>
</dbReference>
<comment type="caution">
    <text evidence="4">The sequence shown here is derived from an EMBL/GenBank/DDBJ whole genome shotgun (WGS) entry which is preliminary data.</text>
</comment>
<keyword evidence="5" id="KW-1185">Reference proteome</keyword>
<dbReference type="CDD" id="cd11613">
    <property type="entry name" value="SAF_AH_GD"/>
    <property type="match status" value="1"/>
</dbReference>
<keyword evidence="2" id="KW-0456">Lyase</keyword>
<dbReference type="InterPro" id="IPR044144">
    <property type="entry name" value="SAF_UxaA/GarD"/>
</dbReference>
<dbReference type="InterPro" id="IPR052172">
    <property type="entry name" value="UxaA_altronate/galactarate_dh"/>
</dbReference>
<dbReference type="RefSeq" id="WP_377045334.1">
    <property type="nucleotide sequence ID" value="NZ_JBHLUN010000010.1"/>
</dbReference>
<dbReference type="Pfam" id="PF20629">
    <property type="entry name" value="GD_AH_C"/>
    <property type="match status" value="1"/>
</dbReference>
<evidence type="ECO:0000313" key="5">
    <source>
        <dbReference type="Proteomes" id="UP001589865"/>
    </source>
</evidence>
<accession>A0ABV6JV29</accession>
<dbReference type="Gene3D" id="2.30.130.110">
    <property type="match status" value="1"/>
</dbReference>
<dbReference type="Pfam" id="PF04295">
    <property type="entry name" value="GD_AH_second"/>
    <property type="match status" value="1"/>
</dbReference>
<protein>
    <submittedName>
        <fullName evidence="4">UxaA family hydrolase</fullName>
    </submittedName>
</protein>
<dbReference type="Proteomes" id="UP001589865">
    <property type="component" value="Unassembled WGS sequence"/>
</dbReference>
<comment type="similarity">
    <text evidence="1">Belongs to the UxaA family.</text>
</comment>
<evidence type="ECO:0000256" key="2">
    <source>
        <dbReference type="ARBA" id="ARBA00023239"/>
    </source>
</evidence>
<dbReference type="PANTHER" id="PTHR30536:SF5">
    <property type="entry name" value="ALTRONATE DEHYDRATASE"/>
    <property type="match status" value="1"/>
</dbReference>
<sequence>MSATIDPVAPSSVAPASAAARPPVAILLNPADDVAVACVELAAGQDSGINGVRPLTAVPRGHKFALHPIAAGKPVMKYGQMIGFARQDIAAGEHVHTQNLAMGETALQHEFCVDARDPVPVPAGQEASFMGYLRPDGRVGTRNYIAIVSSVNCSATVSRAVADHFNNKGGLDGFPNVDGVIALTHGGGCAMNTKAEGYRFLTRVLAGYATNPNVAGVVMIGLGCETNQIPAILEAHGLREGEFFRTMTIQNTGGTRATIAAAREAIEAMLPAVNAQVRTPQPVSGLTVALECGGSDGYSGITANPALGYAADLIVRHGGTAVLSETPEIYGAEHLLTRRAASPAVAQKLLDRIEWWRGYAERGEAELDNNPSHGNKVGGLTTILEKSLGAVAKGGASRLEAVYEYAEPITTHGFVFMDTPGYDPAAVTGQVAGGCNMVCFTTGRGSTSGFKPAPTIKIATNTPMFEHMRDDMDINCGGILTGEETIEQAGERMFRHILAVASGQKTLSEEFDYGDNEFVPWHVGAIM</sequence>
<dbReference type="InterPro" id="IPR007392">
    <property type="entry name" value="GD_AH_second"/>
</dbReference>
<name>A0ABV6JV29_9PROT</name>
<proteinExistence type="inferred from homology"/>
<dbReference type="InterPro" id="IPR013974">
    <property type="entry name" value="SAF"/>
</dbReference>
<dbReference type="SMART" id="SM00858">
    <property type="entry name" value="SAF"/>
    <property type="match status" value="1"/>
</dbReference>
<evidence type="ECO:0000313" key="4">
    <source>
        <dbReference type="EMBL" id="MFC0409584.1"/>
    </source>
</evidence>
<keyword evidence="4" id="KW-0378">Hydrolase</keyword>
<evidence type="ECO:0000259" key="3">
    <source>
        <dbReference type="SMART" id="SM00858"/>
    </source>
</evidence>
<dbReference type="Pfam" id="PF08666">
    <property type="entry name" value="SAF"/>
    <property type="match status" value="1"/>
</dbReference>
<dbReference type="GO" id="GO:0016787">
    <property type="term" value="F:hydrolase activity"/>
    <property type="evidence" value="ECO:0007669"/>
    <property type="project" value="UniProtKB-KW"/>
</dbReference>
<dbReference type="InterPro" id="IPR048332">
    <property type="entry name" value="GD_AH_C"/>
</dbReference>
<organism evidence="4 5">
    <name type="scientific">Roseomonas elaeocarpi</name>
    <dbReference type="NCBI Taxonomy" id="907779"/>
    <lineage>
        <taxon>Bacteria</taxon>
        <taxon>Pseudomonadati</taxon>
        <taxon>Pseudomonadota</taxon>
        <taxon>Alphaproteobacteria</taxon>
        <taxon>Acetobacterales</taxon>
        <taxon>Roseomonadaceae</taxon>
        <taxon>Roseomonas</taxon>
    </lineage>
</organism>
<dbReference type="EMBL" id="JBHLUN010000010">
    <property type="protein sequence ID" value="MFC0409584.1"/>
    <property type="molecule type" value="Genomic_DNA"/>
</dbReference>
<evidence type="ECO:0000256" key="1">
    <source>
        <dbReference type="ARBA" id="ARBA00010986"/>
    </source>
</evidence>
<gene>
    <name evidence="4" type="ORF">ACFFGY_15130</name>
</gene>
<feature type="domain" description="SAF" evidence="3">
    <location>
        <begin position="32"/>
        <end position="101"/>
    </location>
</feature>
<reference evidence="4 5" key="1">
    <citation type="submission" date="2024-09" db="EMBL/GenBank/DDBJ databases">
        <authorList>
            <person name="Sun Q."/>
            <person name="Mori K."/>
        </authorList>
    </citation>
    <scope>NUCLEOTIDE SEQUENCE [LARGE SCALE GENOMIC DNA]</scope>
    <source>
        <strain evidence="4 5">TBRC 5777</strain>
    </source>
</reference>